<feature type="transmembrane region" description="Helical" evidence="1">
    <location>
        <begin position="76"/>
        <end position="95"/>
    </location>
</feature>
<dbReference type="RefSeq" id="WP_188178484.1">
    <property type="nucleotide sequence ID" value="NZ_JACVVD010000024.1"/>
</dbReference>
<evidence type="ECO:0000313" key="3">
    <source>
        <dbReference type="Proteomes" id="UP000650466"/>
    </source>
</evidence>
<reference evidence="2" key="1">
    <citation type="submission" date="2020-09" db="EMBL/GenBank/DDBJ databases">
        <title>Draft Genome Sequence of Paenibacillus sp. WST5.</title>
        <authorList>
            <person name="Bao Z."/>
        </authorList>
    </citation>
    <scope>NUCLEOTIDE SEQUENCE</scope>
    <source>
        <strain evidence="2">WST5</strain>
    </source>
</reference>
<keyword evidence="3" id="KW-1185">Reference proteome</keyword>
<keyword evidence="1" id="KW-1133">Transmembrane helix</keyword>
<gene>
    <name evidence="2" type="ORF">ICC18_32160</name>
</gene>
<feature type="transmembrane region" description="Helical" evidence="1">
    <location>
        <begin position="12"/>
        <end position="31"/>
    </location>
</feature>
<dbReference type="AlphaFoldDB" id="A0A926KV30"/>
<dbReference type="Proteomes" id="UP000650466">
    <property type="component" value="Unassembled WGS sequence"/>
</dbReference>
<protein>
    <submittedName>
        <fullName evidence="2">Uncharacterized protein</fullName>
    </submittedName>
</protein>
<evidence type="ECO:0000256" key="1">
    <source>
        <dbReference type="SAM" id="Phobius"/>
    </source>
</evidence>
<dbReference type="EMBL" id="JACVVD010000024">
    <property type="protein sequence ID" value="MBD0384694.1"/>
    <property type="molecule type" value="Genomic_DNA"/>
</dbReference>
<comment type="caution">
    <text evidence="2">The sequence shown here is derived from an EMBL/GenBank/DDBJ whole genome shotgun (WGS) entry which is preliminary data.</text>
</comment>
<accession>A0A926KV30</accession>
<organism evidence="2 3">
    <name type="scientific">Paenibacillus sedimenti</name>
    <dbReference type="NCBI Taxonomy" id="2770274"/>
    <lineage>
        <taxon>Bacteria</taxon>
        <taxon>Bacillati</taxon>
        <taxon>Bacillota</taxon>
        <taxon>Bacilli</taxon>
        <taxon>Bacillales</taxon>
        <taxon>Paenibacillaceae</taxon>
        <taxon>Paenibacillus</taxon>
    </lineage>
</organism>
<sequence>MSMEAEVLPLLKFGFGIVMILISLVVIALLVKYKRAGYGWIFVHLILFSWACWGWIELLEKGRSGVMASEDNSLDIGMIGVIWAVSMVCMSVGLIKLRPSHDRLN</sequence>
<feature type="transmembrane region" description="Helical" evidence="1">
    <location>
        <begin position="38"/>
        <end position="56"/>
    </location>
</feature>
<proteinExistence type="predicted"/>
<keyword evidence="1" id="KW-0472">Membrane</keyword>
<evidence type="ECO:0000313" key="2">
    <source>
        <dbReference type="EMBL" id="MBD0384694.1"/>
    </source>
</evidence>
<name>A0A926KV30_9BACL</name>
<keyword evidence="1" id="KW-0812">Transmembrane</keyword>